<sequence length="282" mass="29463">MIDYWQLLVLGAIAGFTIFLGLPVAALQNLSHKKKGFLNAFALGILVFLIIDVFSHGWETASTAATDAAAGKGPVGIAVVDLAALFGGIAIGLLGLMIYESKFMTKSFPQILSLENLKEGDDHLHKLFHEANAYKLATMIAVGIGAHNFSEGLAIGQSYVAGEIGLAIILIIGFGAHNATEGFGIAGPLTGILQRPNAKFLAKVGLIGGGPTFVGTMLGSLWISDIAYILFLSMAGGALVYVSMLMYNSGRKHTTNNVMMIGIFVGLCAGFITDLIVTLGGA</sequence>
<evidence type="ECO:0000313" key="2">
    <source>
        <dbReference type="EMBL" id="SHO46484.1"/>
    </source>
</evidence>
<feature type="transmembrane region" description="Helical" evidence="1">
    <location>
        <begin position="6"/>
        <end position="25"/>
    </location>
</feature>
<feature type="transmembrane region" description="Helical" evidence="1">
    <location>
        <begin position="37"/>
        <end position="55"/>
    </location>
</feature>
<gene>
    <name evidence="2" type="ORF">NSIN_30128</name>
</gene>
<feature type="transmembrane region" description="Helical" evidence="1">
    <location>
        <begin position="75"/>
        <end position="99"/>
    </location>
</feature>
<protein>
    <submittedName>
        <fullName evidence="2">Putative divalent heavy-metal cations transporter</fullName>
    </submittedName>
</protein>
<organism evidence="2 3">
    <name type="scientific">Nitrosotalea sinensis</name>
    <dbReference type="NCBI Taxonomy" id="1499975"/>
    <lineage>
        <taxon>Archaea</taxon>
        <taxon>Nitrososphaerota</taxon>
        <taxon>Nitrososphaeria</taxon>
        <taxon>Nitrosotaleales</taxon>
        <taxon>Nitrosotaleaceae</taxon>
        <taxon>Nitrosotalea</taxon>
    </lineage>
</organism>
<name>A0A2H1EHI2_9ARCH</name>
<feature type="transmembrane region" description="Helical" evidence="1">
    <location>
        <begin position="226"/>
        <end position="246"/>
    </location>
</feature>
<keyword evidence="3" id="KW-1185">Reference proteome</keyword>
<keyword evidence="1" id="KW-0812">Transmembrane</keyword>
<feature type="transmembrane region" description="Helical" evidence="1">
    <location>
        <begin position="258"/>
        <end position="279"/>
    </location>
</feature>
<dbReference type="RefSeq" id="WP_101010316.1">
    <property type="nucleotide sequence ID" value="NZ_FRFC01000004.1"/>
</dbReference>
<accession>A0A2H1EHI2</accession>
<keyword evidence="1" id="KW-0472">Membrane</keyword>
<proteinExistence type="predicted"/>
<evidence type="ECO:0000256" key="1">
    <source>
        <dbReference type="SAM" id="Phobius"/>
    </source>
</evidence>
<dbReference type="AlphaFoldDB" id="A0A2H1EHI2"/>
<dbReference type="EMBL" id="FRFC01000004">
    <property type="protein sequence ID" value="SHO46484.1"/>
    <property type="molecule type" value="Genomic_DNA"/>
</dbReference>
<feature type="transmembrane region" description="Helical" evidence="1">
    <location>
        <begin position="200"/>
        <end position="220"/>
    </location>
</feature>
<dbReference type="Proteomes" id="UP000232412">
    <property type="component" value="Unassembled WGS sequence"/>
</dbReference>
<dbReference type="OrthoDB" id="11839at2157"/>
<reference evidence="3" key="1">
    <citation type="submission" date="2016-12" db="EMBL/GenBank/DDBJ databases">
        <authorList>
            <person name="Herbold C."/>
        </authorList>
    </citation>
    <scope>NUCLEOTIDE SEQUENCE [LARGE SCALE GENOMIC DNA]</scope>
</reference>
<evidence type="ECO:0000313" key="3">
    <source>
        <dbReference type="Proteomes" id="UP000232412"/>
    </source>
</evidence>
<keyword evidence="1" id="KW-1133">Transmembrane helix</keyword>